<evidence type="ECO:0000256" key="1">
    <source>
        <dbReference type="SAM" id="MobiDB-lite"/>
    </source>
</evidence>
<gene>
    <name evidence="2" type="ORF">B1756_13175</name>
</gene>
<dbReference type="Proteomes" id="UP000250088">
    <property type="component" value="Chromosome"/>
</dbReference>
<dbReference type="KEGG" id="naj:B1756_13175"/>
<dbReference type="EMBL" id="CP019893">
    <property type="protein sequence ID" value="ARS90582.1"/>
    <property type="molecule type" value="Genomic_DNA"/>
</dbReference>
<reference evidence="3" key="1">
    <citation type="submission" date="2017-02" db="EMBL/GenBank/DDBJ databases">
        <title>Natronthermophilus aegyptiacus gen. nov.,sp. nov., an aerobic, extremely halophilic alkalithermophilic archaeon isolated from the athalassohaline Wadi An Natrun, Egypt.</title>
        <authorList>
            <person name="Zhao B."/>
        </authorList>
    </citation>
    <scope>NUCLEOTIDE SEQUENCE [LARGE SCALE GENOMIC DNA]</scope>
    <source>
        <strain evidence="3">JW/NM-HA 15</strain>
    </source>
</reference>
<organism evidence="2 3">
    <name type="scientific">Natrarchaeobaculum aegyptiacum</name>
    <dbReference type="NCBI Taxonomy" id="745377"/>
    <lineage>
        <taxon>Archaea</taxon>
        <taxon>Methanobacteriati</taxon>
        <taxon>Methanobacteriota</taxon>
        <taxon>Stenosarchaea group</taxon>
        <taxon>Halobacteria</taxon>
        <taxon>Halobacteriales</taxon>
        <taxon>Natrialbaceae</taxon>
        <taxon>Natrarchaeobaculum</taxon>
    </lineage>
</organism>
<feature type="region of interest" description="Disordered" evidence="1">
    <location>
        <begin position="1"/>
        <end position="21"/>
    </location>
</feature>
<dbReference type="OrthoDB" id="228288at2157"/>
<feature type="compositionally biased region" description="Basic and acidic residues" evidence="1">
    <location>
        <begin position="1"/>
        <end position="14"/>
    </location>
</feature>
<dbReference type="RefSeq" id="WP_086888954.1">
    <property type="nucleotide sequence ID" value="NZ_CP019893.1"/>
</dbReference>
<dbReference type="AlphaFoldDB" id="A0A2Z2HTU0"/>
<dbReference type="GeneID" id="32895046"/>
<sequence>MTDEHQDGHEHPLEAEYLSPTDATVVEIAEDESGEGSIRVDLIVPCPTCSEPVRAIAQVEAAVDADIDLPIEDVEDLYD</sequence>
<protein>
    <submittedName>
        <fullName evidence="2">Uncharacterized protein</fullName>
    </submittedName>
</protein>
<keyword evidence="3" id="KW-1185">Reference proteome</keyword>
<evidence type="ECO:0000313" key="3">
    <source>
        <dbReference type="Proteomes" id="UP000250088"/>
    </source>
</evidence>
<accession>A0A2Z2HTU0</accession>
<proteinExistence type="predicted"/>
<evidence type="ECO:0000313" key="2">
    <source>
        <dbReference type="EMBL" id="ARS90582.1"/>
    </source>
</evidence>
<name>A0A2Z2HTU0_9EURY</name>